<reference evidence="1 2" key="1">
    <citation type="submission" date="2015-01" db="EMBL/GenBank/DDBJ databases">
        <title>Evolution of Trichinella species and genotypes.</title>
        <authorList>
            <person name="Korhonen P.K."/>
            <person name="Edoardo P."/>
            <person name="Giuseppe L.R."/>
            <person name="Gasser R.B."/>
        </authorList>
    </citation>
    <scope>NUCLEOTIDE SEQUENCE [LARGE SCALE GENOMIC DNA]</scope>
    <source>
        <strain evidence="1">ISS588</strain>
    </source>
</reference>
<evidence type="ECO:0000313" key="1">
    <source>
        <dbReference type="EMBL" id="KRZ25343.1"/>
    </source>
</evidence>
<name>A0A0V1IRC1_TRIPS</name>
<dbReference type="Proteomes" id="UP000054805">
    <property type="component" value="Unassembled WGS sequence"/>
</dbReference>
<keyword evidence="2" id="KW-1185">Reference proteome</keyword>
<protein>
    <submittedName>
        <fullName evidence="1">Uncharacterized protein</fullName>
    </submittedName>
</protein>
<dbReference type="EMBL" id="JYDS01000103">
    <property type="protein sequence ID" value="KRZ25343.1"/>
    <property type="molecule type" value="Genomic_DNA"/>
</dbReference>
<gene>
    <name evidence="1" type="ORF">T4B_7578</name>
</gene>
<accession>A0A0V1IRC1</accession>
<proteinExistence type="predicted"/>
<organism evidence="1 2">
    <name type="scientific">Trichinella pseudospiralis</name>
    <name type="common">Parasitic roundworm</name>
    <dbReference type="NCBI Taxonomy" id="6337"/>
    <lineage>
        <taxon>Eukaryota</taxon>
        <taxon>Metazoa</taxon>
        <taxon>Ecdysozoa</taxon>
        <taxon>Nematoda</taxon>
        <taxon>Enoplea</taxon>
        <taxon>Dorylaimia</taxon>
        <taxon>Trichinellida</taxon>
        <taxon>Trichinellidae</taxon>
        <taxon>Trichinella</taxon>
    </lineage>
</organism>
<comment type="caution">
    <text evidence="1">The sequence shown here is derived from an EMBL/GenBank/DDBJ whole genome shotgun (WGS) entry which is preliminary data.</text>
</comment>
<dbReference type="AlphaFoldDB" id="A0A0V1IRC1"/>
<evidence type="ECO:0000313" key="2">
    <source>
        <dbReference type="Proteomes" id="UP000054805"/>
    </source>
</evidence>
<sequence>MFSLNKLIINSPSWMSHSVEKKLHVSSPPKLEHESEHVVWFHISNTGQPNKFSLKCEATGDPER</sequence>